<feature type="compositionally biased region" description="Basic and acidic residues" evidence="1">
    <location>
        <begin position="119"/>
        <end position="141"/>
    </location>
</feature>
<dbReference type="PANTHER" id="PTHR43384:SF14">
    <property type="entry name" value="ESX-1 SECRETION-ASSOCIATED PROTEIN ESPI"/>
    <property type="match status" value="1"/>
</dbReference>
<feature type="compositionally biased region" description="Pro residues" evidence="1">
    <location>
        <begin position="106"/>
        <end position="116"/>
    </location>
</feature>
<accession>A0ABN2K979</accession>
<sequence>MEPQHQPAIEATVHNSGRADLTIEGATSALQADSVQEARSQILDRVAAYAREVDHAVDAVMRDPEGVWPLRISPDGTVSEGVRPLRAVPAPPAEPVSSTSAELAPLPAPPPLPAPLAEPGRRHAAERRRSFLTDQRAEDPAARGLRGALNRAGLRTQPSAAERAEREDVQAVSQHWPGPRTVAIVNGKGGAGKTPVTVLLSAVFARYGGAGVLAWDNNQTRGTLGWRTEQGPHSGTLLELLPQVDRLLGASAQSADLAHYVHHQTRDRYDVLRSKPMVLAEEQRVEPADVDAIHAVASKYYRLIFIDSGNDESDPMWLRMIDHADQLVVATTTRDDHAEAGALLLEALADRNEQGAQLASRAVAIVSQADPKASKADVARVTSGYRDIARDAIAIPFDPAIVDGHLHYGALREFTQRALLAACAAVAKGFASTTGDNVD</sequence>
<evidence type="ECO:0000313" key="2">
    <source>
        <dbReference type="EMBL" id="GAA1751014.1"/>
    </source>
</evidence>
<comment type="caution">
    <text evidence="2">The sequence shown here is derived from an EMBL/GenBank/DDBJ whole genome shotgun (WGS) entry which is preliminary data.</text>
</comment>
<proteinExistence type="predicted"/>
<organism evidence="2 3">
    <name type="scientific">Aeromicrobium alkaliterrae</name>
    <dbReference type="NCBI Taxonomy" id="302168"/>
    <lineage>
        <taxon>Bacteria</taxon>
        <taxon>Bacillati</taxon>
        <taxon>Actinomycetota</taxon>
        <taxon>Actinomycetes</taxon>
        <taxon>Propionibacteriales</taxon>
        <taxon>Nocardioidaceae</taxon>
        <taxon>Aeromicrobium</taxon>
    </lineage>
</organism>
<dbReference type="Gene3D" id="3.40.50.300">
    <property type="entry name" value="P-loop containing nucleotide triphosphate hydrolases"/>
    <property type="match status" value="1"/>
</dbReference>
<dbReference type="SUPFAM" id="SSF52540">
    <property type="entry name" value="P-loop containing nucleoside triphosphate hydrolases"/>
    <property type="match status" value="1"/>
</dbReference>
<gene>
    <name evidence="2" type="ORF">GCM10009710_33510</name>
</gene>
<protein>
    <recommendedName>
        <fullName evidence="4">ATPase</fullName>
    </recommendedName>
</protein>
<evidence type="ECO:0008006" key="4">
    <source>
        <dbReference type="Google" id="ProtNLM"/>
    </source>
</evidence>
<feature type="region of interest" description="Disordered" evidence="1">
    <location>
        <begin position="82"/>
        <end position="142"/>
    </location>
</feature>
<evidence type="ECO:0000313" key="3">
    <source>
        <dbReference type="Proteomes" id="UP001501057"/>
    </source>
</evidence>
<feature type="compositionally biased region" description="Low complexity" evidence="1">
    <location>
        <begin position="95"/>
        <end position="105"/>
    </location>
</feature>
<reference evidence="2 3" key="1">
    <citation type="journal article" date="2019" name="Int. J. Syst. Evol. Microbiol.">
        <title>The Global Catalogue of Microorganisms (GCM) 10K type strain sequencing project: providing services to taxonomists for standard genome sequencing and annotation.</title>
        <authorList>
            <consortium name="The Broad Institute Genomics Platform"/>
            <consortium name="The Broad Institute Genome Sequencing Center for Infectious Disease"/>
            <person name="Wu L."/>
            <person name="Ma J."/>
        </authorList>
    </citation>
    <scope>NUCLEOTIDE SEQUENCE [LARGE SCALE GENOMIC DNA]</scope>
    <source>
        <strain evidence="2 3">JCM 13518</strain>
    </source>
</reference>
<dbReference type="PANTHER" id="PTHR43384">
    <property type="entry name" value="SEPTUM SITE-DETERMINING PROTEIN MIND HOMOLOG, CHLOROPLASTIC-RELATED"/>
    <property type="match status" value="1"/>
</dbReference>
<evidence type="ECO:0000256" key="1">
    <source>
        <dbReference type="SAM" id="MobiDB-lite"/>
    </source>
</evidence>
<dbReference type="RefSeq" id="WP_344203742.1">
    <property type="nucleotide sequence ID" value="NZ_BAAAME010000006.1"/>
</dbReference>
<dbReference type="InterPro" id="IPR027417">
    <property type="entry name" value="P-loop_NTPase"/>
</dbReference>
<name>A0ABN2K979_9ACTN</name>
<dbReference type="EMBL" id="BAAAME010000006">
    <property type="protein sequence ID" value="GAA1751014.1"/>
    <property type="molecule type" value="Genomic_DNA"/>
</dbReference>
<keyword evidence="3" id="KW-1185">Reference proteome</keyword>
<dbReference type="Proteomes" id="UP001501057">
    <property type="component" value="Unassembled WGS sequence"/>
</dbReference>
<dbReference type="InterPro" id="IPR050625">
    <property type="entry name" value="ParA/MinD_ATPase"/>
</dbReference>